<evidence type="ECO:0000256" key="3">
    <source>
        <dbReference type="SAM" id="MobiDB-lite"/>
    </source>
</evidence>
<reference evidence="5" key="2">
    <citation type="submission" date="2017-06" db="EMBL/GenBank/DDBJ databases">
        <title>The pomegranate genome and the genomics of punicalagin biosynthesis.</title>
        <authorList>
            <person name="Xu C."/>
        </authorList>
    </citation>
    <scope>NUCLEOTIDE SEQUENCE [LARGE SCALE GENOMIC DNA]</scope>
    <source>
        <tissue evidence="5">Fresh leaf</tissue>
    </source>
</reference>
<evidence type="ECO:0000256" key="1">
    <source>
        <dbReference type="ARBA" id="ARBA00009085"/>
    </source>
</evidence>
<dbReference type="InterPro" id="IPR038765">
    <property type="entry name" value="Papain-like_cys_pep_sf"/>
</dbReference>
<feature type="region of interest" description="Disordered" evidence="3">
    <location>
        <begin position="681"/>
        <end position="722"/>
    </location>
</feature>
<dbReference type="CDD" id="cd02674">
    <property type="entry name" value="Peptidase_C19R"/>
    <property type="match status" value="1"/>
</dbReference>
<accession>A0A218XDN9</accession>
<keyword evidence="2" id="KW-0833">Ubl conjugation pathway</keyword>
<proteinExistence type="inferred from homology"/>
<dbReference type="PANTHER" id="PTHR21646">
    <property type="entry name" value="UBIQUITIN CARBOXYL-TERMINAL HYDROLASE"/>
    <property type="match status" value="1"/>
</dbReference>
<comment type="function">
    <text evidence="2">Recognizes and hydrolyzes the peptide bond at the C-terminal Gly of ubiquitin. Involved in the processing of poly-ubiquitin precursors as well as that of ubiquitinated proteins.</text>
</comment>
<dbReference type="Pfam" id="PF25242">
    <property type="entry name" value="Ubiquitin_UBP8"/>
    <property type="match status" value="1"/>
</dbReference>
<dbReference type="AlphaFoldDB" id="A0A218XDN9"/>
<gene>
    <name evidence="8" type="primary">LOC116208194</name>
    <name evidence="5" type="ORF">CDL15_Pgr002176</name>
</gene>
<dbReference type="InterPro" id="IPR057372">
    <property type="entry name" value="Ubiquitin_UBP8/5"/>
</dbReference>
<evidence type="ECO:0000313" key="6">
    <source>
        <dbReference type="Proteomes" id="UP000197138"/>
    </source>
</evidence>
<dbReference type="EC" id="3.4.19.12" evidence="2"/>
<dbReference type="PROSITE" id="PS50235">
    <property type="entry name" value="USP_3"/>
    <property type="match status" value="1"/>
</dbReference>
<reference evidence="6" key="1">
    <citation type="journal article" date="2017" name="Plant J.">
        <title>The pomegranate (Punica granatum L.) genome and the genomics of punicalagin biosynthesis.</title>
        <authorList>
            <person name="Qin G."/>
            <person name="Xu C."/>
            <person name="Ming R."/>
            <person name="Tang H."/>
            <person name="Guyot R."/>
            <person name="Kramer E.M."/>
            <person name="Hu Y."/>
            <person name="Yi X."/>
            <person name="Qi Y."/>
            <person name="Xu X."/>
            <person name="Gao Z."/>
            <person name="Pan H."/>
            <person name="Jian J."/>
            <person name="Tian Y."/>
            <person name="Yue Z."/>
            <person name="Xu Y."/>
        </authorList>
    </citation>
    <scope>NUCLEOTIDE SEQUENCE [LARGE SCALE GENOMIC DNA]</scope>
    <source>
        <strain evidence="6">cv. Dabenzi</strain>
    </source>
</reference>
<dbReference type="Proteomes" id="UP000197138">
    <property type="component" value="Unassembled WGS sequence"/>
</dbReference>
<reference evidence="8" key="4">
    <citation type="submission" date="2025-04" db="UniProtKB">
        <authorList>
            <consortium name="RefSeq"/>
        </authorList>
    </citation>
    <scope>IDENTIFICATION</scope>
    <source>
        <tissue evidence="8">Leaf</tissue>
    </source>
</reference>
<keyword evidence="7" id="KW-1185">Reference proteome</keyword>
<dbReference type="SUPFAM" id="SSF54001">
    <property type="entry name" value="Cysteine proteinases"/>
    <property type="match status" value="1"/>
</dbReference>
<dbReference type="GO" id="GO:0006508">
    <property type="term" value="P:proteolysis"/>
    <property type="evidence" value="ECO:0007669"/>
    <property type="project" value="UniProtKB-KW"/>
</dbReference>
<sequence length="939" mass="106297">MTRRRRIIGSFPLPAKPLRLRLRFRLPSVLGLVQSLPFRFARASLRLCRSVASIILSSYPSAGSLARLLPSLSMDDLLAPDDCLFDLEYGSRSLPLLRYIPDDDSDDLAREKVYLVPYGWWKEARHCTAEEIVGVRYSADSVDASDSQILLDLHREDTSKSEDEEIFLGREFALVREGTWLQALRWQQNSNRMENTAVTVAATNLMHDVFPLKIRLSVSAVAESLRVRISQLDNPMEFYRWAFNIFSAENDLLCIWDFSGQTTLFFTDATDSAIGLSELPAQEVLLELEAHGLSGSMDMQGRDDEISMFDSKIDGYSCSDSLGLSGINSDVHSLASTSSSSRSCNSSGMLSLLGLKGLQNLGNTCFMNSAIQCLVHTPKLVDYFLGDFQKEINCENPLGMQGGLALAFGDLLRRIWAPGSTPVAPRLFKSKLAYFAPQFSGYNQHDSQELLVFLLDGLHEDLNRVKHKPYIEIKDAGDRPDEEVGKEYWDNHLARNDSIIVDVCQGQYRSKLVCPFCKKVSVTFDPFMYLTVPLPSTAMRSMTLTVISSDGTTLPSSFTITVPKDGMLKDLMEALTSACSLRNDETLVMAEVFNNNIIRYLDDPTDSLDLIRDEDRIVAYRLPKESEMSFLVEFINERRDFSSKPSQFGVPLLARVADPSFGSDLRKQFLKLVNPLLKQSQDASNAYDDTEHSASTNDDSEMEDAHTPWDTESEAETEDDPYSSNAFQFSLIGSSKVKMNEQLKVSMYEKSYVHVFWPEKMIEKYDINVLGSLPEICKPQLFARRPQESVSLYKCLDAFLREEPLGPEDMWYCPSCKKHQQASKKLDLWRLPEILVIHLKRFSYSWSLKNKLETFVDFPINDLDLSGYLVHSISNFPCKYDLYAISNHYGGLGGGHYTAFIKHGQGRWYEFDDERVSPIRLDEIKTSAAYVLFYQRVPG</sequence>
<dbReference type="PROSITE" id="PS00973">
    <property type="entry name" value="USP_2"/>
    <property type="match status" value="1"/>
</dbReference>
<dbReference type="PANTHER" id="PTHR21646:SF75">
    <property type="entry name" value="UBIQUITIN CARBOXYL-TERMINAL HYDROLASE"/>
    <property type="match status" value="1"/>
</dbReference>
<comment type="similarity">
    <text evidence="1 2">Belongs to the peptidase C19 family.</text>
</comment>
<organism evidence="5 6">
    <name type="scientific">Punica granatum</name>
    <name type="common">Pomegranate</name>
    <dbReference type="NCBI Taxonomy" id="22663"/>
    <lineage>
        <taxon>Eukaryota</taxon>
        <taxon>Viridiplantae</taxon>
        <taxon>Streptophyta</taxon>
        <taxon>Embryophyta</taxon>
        <taxon>Tracheophyta</taxon>
        <taxon>Spermatophyta</taxon>
        <taxon>Magnoliopsida</taxon>
        <taxon>eudicotyledons</taxon>
        <taxon>Gunneridae</taxon>
        <taxon>Pentapetalae</taxon>
        <taxon>rosids</taxon>
        <taxon>malvids</taxon>
        <taxon>Myrtales</taxon>
        <taxon>Lythraceae</taxon>
        <taxon>Punica</taxon>
    </lineage>
</organism>
<evidence type="ECO:0000313" key="7">
    <source>
        <dbReference type="Proteomes" id="UP000515151"/>
    </source>
</evidence>
<dbReference type="Pfam" id="PF00443">
    <property type="entry name" value="UCH"/>
    <property type="match status" value="1"/>
</dbReference>
<evidence type="ECO:0000313" key="8">
    <source>
        <dbReference type="RefSeq" id="XP_031397357.1"/>
    </source>
</evidence>
<dbReference type="GeneID" id="116208194"/>
<protein>
    <recommendedName>
        <fullName evidence="2">Ubiquitin carboxyl-terminal hydrolase</fullName>
        <ecNumber evidence="2">3.4.19.12</ecNumber>
    </recommendedName>
</protein>
<dbReference type="RefSeq" id="XP_031397357.1">
    <property type="nucleotide sequence ID" value="XM_031541497.1"/>
</dbReference>
<dbReference type="GO" id="GO:0016579">
    <property type="term" value="P:protein deubiquitination"/>
    <property type="evidence" value="ECO:0007669"/>
    <property type="project" value="InterPro"/>
</dbReference>
<dbReference type="InterPro" id="IPR028889">
    <property type="entry name" value="USP"/>
</dbReference>
<name>A0A218XDN9_PUNGR</name>
<dbReference type="PROSITE" id="PS00972">
    <property type="entry name" value="USP_1"/>
    <property type="match status" value="1"/>
</dbReference>
<keyword evidence="2" id="KW-0788">Thiol protease</keyword>
<evidence type="ECO:0000259" key="4">
    <source>
        <dbReference type="PROSITE" id="PS50235"/>
    </source>
</evidence>
<dbReference type="InterPro" id="IPR050185">
    <property type="entry name" value="Ub_carboxyl-term_hydrolase"/>
</dbReference>
<comment type="catalytic activity">
    <reaction evidence="2">
        <text>Thiol-dependent hydrolysis of ester, thioester, amide, peptide and isopeptide bonds formed by the C-terminal Gly of ubiquitin (a 76-residue protein attached to proteins as an intracellular targeting signal).</text>
        <dbReference type="EC" id="3.4.19.12"/>
    </reaction>
</comment>
<reference evidence="7" key="3">
    <citation type="journal article" date="2020" name="Plant Biotechnol. J.">
        <title>The pomegranate (Punica granatum L.) draft genome dissects genetic divergence between soft- and hard-seeded cultivars.</title>
        <authorList>
            <person name="Luo X."/>
            <person name="Li H."/>
            <person name="Wu Z."/>
            <person name="Yao W."/>
            <person name="Zhao P."/>
            <person name="Cao D."/>
            <person name="Yu H."/>
            <person name="Li K."/>
            <person name="Poudel K."/>
            <person name="Zhao D."/>
            <person name="Zhang F."/>
            <person name="Xia X."/>
            <person name="Chen L."/>
            <person name="Wang Q."/>
            <person name="Jing D."/>
            <person name="Cao S."/>
        </authorList>
    </citation>
    <scope>NUCLEOTIDE SEQUENCE [LARGE SCALE GENOMIC DNA]</scope>
</reference>
<dbReference type="OrthoDB" id="292964at2759"/>
<dbReference type="InterPro" id="IPR018200">
    <property type="entry name" value="USP_CS"/>
</dbReference>
<keyword evidence="2" id="KW-0645">Protease</keyword>
<dbReference type="GO" id="GO:0004843">
    <property type="term" value="F:cysteine-type deubiquitinase activity"/>
    <property type="evidence" value="ECO:0007669"/>
    <property type="project" value="UniProtKB-UniRule"/>
</dbReference>
<feature type="domain" description="USP" evidence="4">
    <location>
        <begin position="356"/>
        <end position="937"/>
    </location>
</feature>
<dbReference type="EMBL" id="MTKT01002011">
    <property type="protein sequence ID" value="OWM82601.1"/>
    <property type="molecule type" value="Genomic_DNA"/>
</dbReference>
<feature type="compositionally biased region" description="Acidic residues" evidence="3">
    <location>
        <begin position="711"/>
        <end position="721"/>
    </location>
</feature>
<evidence type="ECO:0000313" key="5">
    <source>
        <dbReference type="EMBL" id="OWM82601.1"/>
    </source>
</evidence>
<keyword evidence="2" id="KW-0378">Hydrolase</keyword>
<dbReference type="Gene3D" id="3.90.70.10">
    <property type="entry name" value="Cysteine proteinases"/>
    <property type="match status" value="2"/>
</dbReference>
<dbReference type="Proteomes" id="UP000515151">
    <property type="component" value="Chromosome 5"/>
</dbReference>
<dbReference type="InterPro" id="IPR001394">
    <property type="entry name" value="Peptidase_C19_UCH"/>
</dbReference>
<evidence type="ECO:0000256" key="2">
    <source>
        <dbReference type="RuleBase" id="RU366025"/>
    </source>
</evidence>